<keyword evidence="2" id="KW-1185">Reference proteome</keyword>
<accession>A0AAV4WCU0</accession>
<organism evidence="1 2">
    <name type="scientific">Caerostris extrusa</name>
    <name type="common">Bark spider</name>
    <name type="synonym">Caerostris bankana</name>
    <dbReference type="NCBI Taxonomy" id="172846"/>
    <lineage>
        <taxon>Eukaryota</taxon>
        <taxon>Metazoa</taxon>
        <taxon>Ecdysozoa</taxon>
        <taxon>Arthropoda</taxon>
        <taxon>Chelicerata</taxon>
        <taxon>Arachnida</taxon>
        <taxon>Araneae</taxon>
        <taxon>Araneomorphae</taxon>
        <taxon>Entelegynae</taxon>
        <taxon>Araneoidea</taxon>
        <taxon>Araneidae</taxon>
        <taxon>Caerostris</taxon>
    </lineage>
</organism>
<comment type="caution">
    <text evidence="1">The sequence shown here is derived from an EMBL/GenBank/DDBJ whole genome shotgun (WGS) entry which is preliminary data.</text>
</comment>
<proteinExistence type="predicted"/>
<dbReference type="EMBL" id="BPLR01015849">
    <property type="protein sequence ID" value="GIY79125.1"/>
    <property type="molecule type" value="Genomic_DNA"/>
</dbReference>
<evidence type="ECO:0000313" key="2">
    <source>
        <dbReference type="Proteomes" id="UP001054945"/>
    </source>
</evidence>
<dbReference type="AlphaFoldDB" id="A0AAV4WCU0"/>
<name>A0AAV4WCU0_CAEEX</name>
<dbReference type="Proteomes" id="UP001054945">
    <property type="component" value="Unassembled WGS sequence"/>
</dbReference>
<evidence type="ECO:0000313" key="1">
    <source>
        <dbReference type="EMBL" id="GIY79125.1"/>
    </source>
</evidence>
<sequence length="99" mass="11359">MSRICKRFKDTGNGHRQSGQGRKHVTIDFQDHYLATIAKRKRQLQLFQIAREFPAATGTRLYMFTVNDRFIKEGSMQEKTLCKSLICIPLTPAAKCVVL</sequence>
<protein>
    <submittedName>
        <fullName evidence="1">Uncharacterized protein</fullName>
    </submittedName>
</protein>
<reference evidence="1 2" key="1">
    <citation type="submission" date="2021-06" db="EMBL/GenBank/DDBJ databases">
        <title>Caerostris extrusa draft genome.</title>
        <authorList>
            <person name="Kono N."/>
            <person name="Arakawa K."/>
        </authorList>
    </citation>
    <scope>NUCLEOTIDE SEQUENCE [LARGE SCALE GENOMIC DNA]</scope>
</reference>
<gene>
    <name evidence="1" type="ORF">CEXT_234691</name>
</gene>